<name>A0A448XS37_9PLAT</name>
<dbReference type="EMBL" id="CAAALY010282951">
    <property type="protein sequence ID" value="VEL43584.1"/>
    <property type="molecule type" value="Genomic_DNA"/>
</dbReference>
<reference evidence="1" key="1">
    <citation type="submission" date="2018-11" db="EMBL/GenBank/DDBJ databases">
        <authorList>
            <consortium name="Pathogen Informatics"/>
        </authorList>
    </citation>
    <scope>NUCLEOTIDE SEQUENCE</scope>
</reference>
<comment type="caution">
    <text evidence="1">The sequence shown here is derived from an EMBL/GenBank/DDBJ whole genome shotgun (WGS) entry which is preliminary data.</text>
</comment>
<sequence>MTHEMQITLSASLASCLAAAKKPGHLHSGDASAGKQTRLDAERHPGQVLALFEAVQFAARAEDAIIERRLVQLKQQLQASKNDLLSMMLRF</sequence>
<proteinExistence type="predicted"/>
<evidence type="ECO:0000313" key="2">
    <source>
        <dbReference type="Proteomes" id="UP000784294"/>
    </source>
</evidence>
<organism evidence="1 2">
    <name type="scientific">Protopolystoma xenopodis</name>
    <dbReference type="NCBI Taxonomy" id="117903"/>
    <lineage>
        <taxon>Eukaryota</taxon>
        <taxon>Metazoa</taxon>
        <taxon>Spiralia</taxon>
        <taxon>Lophotrochozoa</taxon>
        <taxon>Platyhelminthes</taxon>
        <taxon>Monogenea</taxon>
        <taxon>Polyopisthocotylea</taxon>
        <taxon>Polystomatidea</taxon>
        <taxon>Polystomatidae</taxon>
        <taxon>Protopolystoma</taxon>
    </lineage>
</organism>
<accession>A0A448XS37</accession>
<evidence type="ECO:0000313" key="1">
    <source>
        <dbReference type="EMBL" id="VEL43584.1"/>
    </source>
</evidence>
<keyword evidence="2" id="KW-1185">Reference proteome</keyword>
<dbReference type="Proteomes" id="UP000784294">
    <property type="component" value="Unassembled WGS sequence"/>
</dbReference>
<dbReference type="AlphaFoldDB" id="A0A448XS37"/>
<protein>
    <submittedName>
        <fullName evidence="1">Uncharacterized protein</fullName>
    </submittedName>
</protein>
<gene>
    <name evidence="1" type="ORF">PXEA_LOCUS37024</name>
</gene>